<dbReference type="SUPFAM" id="SSF55120">
    <property type="entry name" value="Pseudouridine synthase"/>
    <property type="match status" value="1"/>
</dbReference>
<keyword evidence="1" id="KW-0677">Repeat</keyword>
<proteinExistence type="predicted"/>
<dbReference type="GO" id="GO:0009982">
    <property type="term" value="F:pseudouridine synthase activity"/>
    <property type="evidence" value="ECO:0007669"/>
    <property type="project" value="InterPro"/>
</dbReference>
<reference evidence="2 3" key="1">
    <citation type="submission" date="2016-02" db="EMBL/GenBank/DDBJ databases">
        <title>Genome analysis of coral dinoflagellate symbionts highlights evolutionary adaptations to a symbiotic lifestyle.</title>
        <authorList>
            <person name="Aranda M."/>
            <person name="Li Y."/>
            <person name="Liew Y.J."/>
            <person name="Baumgarten S."/>
            <person name="Simakov O."/>
            <person name="Wilson M."/>
            <person name="Piel J."/>
            <person name="Ashoor H."/>
            <person name="Bougouffa S."/>
            <person name="Bajic V.B."/>
            <person name="Ryu T."/>
            <person name="Ravasi T."/>
            <person name="Bayer T."/>
            <person name="Micklem G."/>
            <person name="Kim H."/>
            <person name="Bhak J."/>
            <person name="Lajeunesse T.C."/>
            <person name="Voolstra C.R."/>
        </authorList>
    </citation>
    <scope>NUCLEOTIDE SEQUENCE [LARGE SCALE GENOMIC DNA]</scope>
    <source>
        <strain evidence="2 3">CCMP2467</strain>
    </source>
</reference>
<dbReference type="PANTHER" id="PTHR47447:SF17">
    <property type="entry name" value="OS12G0638900 PROTEIN"/>
    <property type="match status" value="1"/>
</dbReference>
<evidence type="ECO:0000313" key="3">
    <source>
        <dbReference type="Proteomes" id="UP000186817"/>
    </source>
</evidence>
<dbReference type="NCBIfam" id="TIGR00756">
    <property type="entry name" value="PPR"/>
    <property type="match status" value="1"/>
</dbReference>
<dbReference type="OrthoDB" id="424794at2759"/>
<evidence type="ECO:0000256" key="1">
    <source>
        <dbReference type="ARBA" id="ARBA00022737"/>
    </source>
</evidence>
<dbReference type="Proteomes" id="UP000186817">
    <property type="component" value="Unassembled WGS sequence"/>
</dbReference>
<dbReference type="CDD" id="cd02869">
    <property type="entry name" value="PseudoU_synth_RluA_like"/>
    <property type="match status" value="1"/>
</dbReference>
<organism evidence="2 3">
    <name type="scientific">Symbiodinium microadriaticum</name>
    <name type="common">Dinoflagellate</name>
    <name type="synonym">Zooxanthella microadriatica</name>
    <dbReference type="NCBI Taxonomy" id="2951"/>
    <lineage>
        <taxon>Eukaryota</taxon>
        <taxon>Sar</taxon>
        <taxon>Alveolata</taxon>
        <taxon>Dinophyceae</taxon>
        <taxon>Suessiales</taxon>
        <taxon>Symbiodiniaceae</taxon>
        <taxon>Symbiodinium</taxon>
    </lineage>
</organism>
<comment type="caution">
    <text evidence="2">The sequence shown here is derived from an EMBL/GenBank/DDBJ whole genome shotgun (WGS) entry which is preliminary data.</text>
</comment>
<sequence>MTAVADLAARLNSLGPEPSQQQVSRILANSLQDADWVSRPRFATAVLRSLHPKVPEVALQILKCMSASTVEVNRYHLGAAVSVCEKASHWHLALHLYESMAEGLHDQIIWNSAISSCSKRGLWQRTLCLLTLPGFQADVVTYGSSIPGASTFASAAHGGDLGSRLWHLTLTLLAAMAGRAILPNVFACSSSISSMRGMSWSWAFQMMSRMRKLDIRGNPTVYGASIRAAEEAEGWSISLTALASMGQEVERNVISENAAISSCMRAFHWTDCLACLKDMQTCQKRSPTSVSYATVMAAVSSISWQAPLGLFTHLRTLRAVDAVATSTAVRACCEHAAWAVAMDIVKRSNSINEVSYHIVLESFSGTCNWEQAIELLCCMRAARFRISAAPCAAAMRGCGLGGQWQMVLSLLDELLSFKALLDETTLSCAMDATARSGNWELALRFFCEQGSGRQLCDPVTYTAAIAACLRGSQWQLALELVRDFESLKLVPDTILFNTAISAAQTGTQWEAALSELQRMQTLVARADSVSHNTAISGCERVSLWQRAVDVCREIQKRSLRFSEVGHNAVTSSLEKSSKWQSVLQRTEEEQTILLNFLPSQIGIDTAASAIQKSSHWHLAIEQIARTFRFHLSPDALAYSAAISACEKSCRWKVVQELLTETTTVVGRVVRQLRSEGRSDACDALHLSALERSEVSWRMAKLSRAGESEMAPLLALTRPKPDSTLADISNWIWSAASVGLDDTAVEGVVEMAKSKIEIGQAATLSLRMLANLAWGLASLDVDAARIFLVLQGDLNRRGRVLTQNAPREVLVQFVSVVAEVLWACHLAGALSSRFLATSLAEPVLTACKRLDAMAAVMPAAMAFTEIDIEAEGHQPRLLEDLSDRLVLYKPAGWQVDDQMTSEGRPLSGFLRSAIPIQRQVLLNDLYHQRGFLHRLDVPSSGLILAATSYSGYYDLRLQLSMGMISREYTALCHGFIGNRRITAPVFWLRGLANASVVRPEGRPALSNVRRVSSTFRLCQGFSLVQIVIFTGRRHQIRLHTAYIGHPTVSDSKYGASITFEEDVVWCSRNFLHRHRLSFKEAVLCAEQEHSVVEPLPQDLKLSLLRTKPSGRTEREIREFSTAF</sequence>
<keyword evidence="3" id="KW-1185">Reference proteome</keyword>
<dbReference type="InterPro" id="IPR002885">
    <property type="entry name" value="PPR_rpt"/>
</dbReference>
<dbReference type="PROSITE" id="PS51375">
    <property type="entry name" value="PPR"/>
    <property type="match status" value="1"/>
</dbReference>
<dbReference type="AlphaFoldDB" id="A0A1Q9C8H7"/>
<dbReference type="PANTHER" id="PTHR47447">
    <property type="entry name" value="OS03G0856100 PROTEIN"/>
    <property type="match status" value="1"/>
</dbReference>
<accession>A0A1Q9C8H7</accession>
<dbReference type="Gene3D" id="1.25.40.10">
    <property type="entry name" value="Tetratricopeptide repeat domain"/>
    <property type="match status" value="3"/>
</dbReference>
<dbReference type="InterPro" id="IPR006145">
    <property type="entry name" value="PsdUridine_synth_RsuA/RluA"/>
</dbReference>
<protein>
    <submittedName>
        <fullName evidence="2">Pentatricopeptide repeat-containing protein, chloroplastic</fullName>
    </submittedName>
</protein>
<dbReference type="InterPro" id="IPR011990">
    <property type="entry name" value="TPR-like_helical_dom_sf"/>
</dbReference>
<dbReference type="EMBL" id="LSRX01001511">
    <property type="protein sequence ID" value="OLP79220.1"/>
    <property type="molecule type" value="Genomic_DNA"/>
</dbReference>
<evidence type="ECO:0000313" key="2">
    <source>
        <dbReference type="EMBL" id="OLP79220.1"/>
    </source>
</evidence>
<name>A0A1Q9C8H7_SYMMI</name>
<dbReference type="Gene3D" id="3.30.2350.10">
    <property type="entry name" value="Pseudouridine synthase"/>
    <property type="match status" value="1"/>
</dbReference>
<dbReference type="InterPro" id="IPR020103">
    <property type="entry name" value="PsdUridine_synth_cat_dom_sf"/>
</dbReference>
<dbReference type="Pfam" id="PF00849">
    <property type="entry name" value="PseudoU_synth_2"/>
    <property type="match status" value="1"/>
</dbReference>
<dbReference type="GO" id="GO:0001522">
    <property type="term" value="P:pseudouridine synthesis"/>
    <property type="evidence" value="ECO:0007669"/>
    <property type="project" value="InterPro"/>
</dbReference>
<dbReference type="GO" id="GO:0003723">
    <property type="term" value="F:RNA binding"/>
    <property type="evidence" value="ECO:0007669"/>
    <property type="project" value="InterPro"/>
</dbReference>
<gene>
    <name evidence="2" type="ORF">AK812_SmicGene40520</name>
</gene>